<evidence type="ECO:0000313" key="2">
    <source>
        <dbReference type="EMBL" id="KAJ4256927.1"/>
    </source>
</evidence>
<sequence>MSNSPDGIYEKGIVDPEFPAKNSITSYWLTEPVPIAKLQSPWLDSADVIIIGSGMTAASLARTLYARSQNQNLKVVLLEARDVCSGATGRNGGHCKPMSPGAWFDRKSQFGTKEAIQIMEYEHSHVDEMIAFVKDNNIECDFNLLEGLDIYYDPKVFQRACDAVEDMKKEAPSLGDRYTVYTSKSDLKAHDVPDGCVGAIGTRAASMWPYKLVTTLLQTLVDKNGLHIQSNTVVTSIIEDKDSAKIITDRGQIKAPIVVHATNCWIGHLVPELRPFVSPVRANVQRQQTNPIKMRPAKSWWLRYGEKDYDYMMQRPDGAFIVGRASTGRRATSDDSEVDFLPHVHLRSVTPQIFDFGTKDIRATHQWSGAVGFTLDGNPFIGRLPFPNRGHQWVCAAYQGIGMVRAFRSAQILAHLILGEELPAYYPRSMLLTESRVEGWKKELGSEPKSKL</sequence>
<evidence type="ECO:0000313" key="3">
    <source>
        <dbReference type="Proteomes" id="UP001152049"/>
    </source>
</evidence>
<dbReference type="OrthoDB" id="429143at2759"/>
<organism evidence="2 3">
    <name type="scientific">Fusarium torreyae</name>
    <dbReference type="NCBI Taxonomy" id="1237075"/>
    <lineage>
        <taxon>Eukaryota</taxon>
        <taxon>Fungi</taxon>
        <taxon>Dikarya</taxon>
        <taxon>Ascomycota</taxon>
        <taxon>Pezizomycotina</taxon>
        <taxon>Sordariomycetes</taxon>
        <taxon>Hypocreomycetidae</taxon>
        <taxon>Hypocreales</taxon>
        <taxon>Nectriaceae</taxon>
        <taxon>Fusarium</taxon>
    </lineage>
</organism>
<name>A0A9W8RWS4_9HYPO</name>
<dbReference type="Gene3D" id="3.30.9.10">
    <property type="entry name" value="D-Amino Acid Oxidase, subunit A, domain 2"/>
    <property type="match status" value="1"/>
</dbReference>
<feature type="domain" description="FAD dependent oxidoreductase" evidence="1">
    <location>
        <begin position="47"/>
        <end position="416"/>
    </location>
</feature>
<protein>
    <recommendedName>
        <fullName evidence="1">FAD dependent oxidoreductase domain-containing protein</fullName>
    </recommendedName>
</protein>
<evidence type="ECO:0000259" key="1">
    <source>
        <dbReference type="Pfam" id="PF01266"/>
    </source>
</evidence>
<dbReference type="GO" id="GO:0005737">
    <property type="term" value="C:cytoplasm"/>
    <property type="evidence" value="ECO:0007669"/>
    <property type="project" value="TreeGrafter"/>
</dbReference>
<dbReference type="PANTHER" id="PTHR13847">
    <property type="entry name" value="SARCOSINE DEHYDROGENASE-RELATED"/>
    <property type="match status" value="1"/>
</dbReference>
<dbReference type="AlphaFoldDB" id="A0A9W8RWS4"/>
<reference evidence="2" key="1">
    <citation type="submission" date="2022-09" db="EMBL/GenBank/DDBJ databases">
        <title>Fusarium specimens isolated from Avocado Roots.</title>
        <authorList>
            <person name="Stajich J."/>
            <person name="Roper C."/>
            <person name="Heimlech-Rivalta G."/>
        </authorList>
    </citation>
    <scope>NUCLEOTIDE SEQUENCE</scope>
    <source>
        <strain evidence="2">CF00136</strain>
    </source>
</reference>
<proteinExistence type="predicted"/>
<dbReference type="InterPro" id="IPR036188">
    <property type="entry name" value="FAD/NAD-bd_sf"/>
</dbReference>
<comment type="caution">
    <text evidence="2">The sequence shown here is derived from an EMBL/GenBank/DDBJ whole genome shotgun (WGS) entry which is preliminary data.</text>
</comment>
<gene>
    <name evidence="2" type="ORF">NW762_009023</name>
</gene>
<dbReference type="EMBL" id="JAOQAZ010000018">
    <property type="protein sequence ID" value="KAJ4256927.1"/>
    <property type="molecule type" value="Genomic_DNA"/>
</dbReference>
<accession>A0A9W8RWS4</accession>
<dbReference type="SUPFAM" id="SSF51905">
    <property type="entry name" value="FAD/NAD(P)-binding domain"/>
    <property type="match status" value="1"/>
</dbReference>
<dbReference type="InterPro" id="IPR006076">
    <property type="entry name" value="FAD-dep_OxRdtase"/>
</dbReference>
<dbReference type="Gene3D" id="3.50.50.60">
    <property type="entry name" value="FAD/NAD(P)-binding domain"/>
    <property type="match status" value="1"/>
</dbReference>
<keyword evidence="3" id="KW-1185">Reference proteome</keyword>
<dbReference type="PANTHER" id="PTHR13847:SF260">
    <property type="entry name" value="FAD DEPENDENT OXIDOREDUCTASE DOMAIN-CONTAINING PROTEIN"/>
    <property type="match status" value="1"/>
</dbReference>
<dbReference type="Proteomes" id="UP001152049">
    <property type="component" value="Unassembled WGS sequence"/>
</dbReference>
<dbReference type="Pfam" id="PF01266">
    <property type="entry name" value="DAO"/>
    <property type="match status" value="1"/>
</dbReference>